<dbReference type="EMBL" id="CP000673">
    <property type="protein sequence ID" value="EDK33928.1"/>
    <property type="molecule type" value="Genomic_DNA"/>
</dbReference>
<dbReference type="STRING" id="431943.CKL_1916"/>
<gene>
    <name evidence="1" type="ordered locus">CKL_1916</name>
</gene>
<proteinExistence type="predicted"/>
<evidence type="ECO:0000313" key="2">
    <source>
        <dbReference type="Proteomes" id="UP000002411"/>
    </source>
</evidence>
<dbReference type="KEGG" id="ckl:CKL_1916"/>
<keyword evidence="2" id="KW-1185">Reference proteome</keyword>
<protein>
    <submittedName>
        <fullName evidence="1">Uncharacterized protein</fullName>
    </submittedName>
</protein>
<dbReference type="Proteomes" id="UP000002411">
    <property type="component" value="Chromosome"/>
</dbReference>
<accession>A5MYI2</accession>
<reference evidence="1 2" key="1">
    <citation type="journal article" date="2008" name="Proc. Natl. Acad. Sci. U.S.A.">
        <title>The genome of Clostridium kluyveri, a strict anaerobe with unique metabolic features.</title>
        <authorList>
            <person name="Seedorf H."/>
            <person name="Fricke W.F."/>
            <person name="Veith B."/>
            <person name="Brueggemann H."/>
            <person name="Liesegang H."/>
            <person name="Strittmatter A."/>
            <person name="Miethke M."/>
            <person name="Buckel W."/>
            <person name="Hinderberger J."/>
            <person name="Li F."/>
            <person name="Hagemeier C."/>
            <person name="Thauer R.K."/>
            <person name="Gottschalk G."/>
        </authorList>
    </citation>
    <scope>NUCLEOTIDE SEQUENCE [LARGE SCALE GENOMIC DNA]</scope>
    <source>
        <strain evidence="2">ATCC 8527 / DSM 555 / NCIMB 10680</strain>
    </source>
</reference>
<organism evidence="1 2">
    <name type="scientific">Clostridium kluyveri (strain ATCC 8527 / DSM 555 / NBRC 12016 / NCIMB 10680 / K1)</name>
    <dbReference type="NCBI Taxonomy" id="431943"/>
    <lineage>
        <taxon>Bacteria</taxon>
        <taxon>Bacillati</taxon>
        <taxon>Bacillota</taxon>
        <taxon>Clostridia</taxon>
        <taxon>Eubacteriales</taxon>
        <taxon>Clostridiaceae</taxon>
        <taxon>Clostridium</taxon>
    </lineage>
</organism>
<dbReference type="AlphaFoldDB" id="A5MYI2"/>
<sequence length="55" mass="6623">MLFGNHSKNGETIIKHKISKYISKICYNIYQENKNVFSWPPPRIYLLQKRSLRLI</sequence>
<evidence type="ECO:0000313" key="1">
    <source>
        <dbReference type="EMBL" id="EDK33928.1"/>
    </source>
</evidence>
<name>A5MYI2_CLOK5</name>
<dbReference type="HOGENOM" id="CLU_3023993_0_0_9"/>